<protein>
    <submittedName>
        <fullName evidence="2">Uncharacterized protein</fullName>
    </submittedName>
</protein>
<dbReference type="EMBL" id="RBNI01015656">
    <property type="protein sequence ID" value="RUP13815.1"/>
    <property type="molecule type" value="Genomic_DNA"/>
</dbReference>
<accession>A0A433B9E6</accession>
<name>A0A433B9E6_9FUNG</name>
<comment type="caution">
    <text evidence="2">The sequence shown here is derived from an EMBL/GenBank/DDBJ whole genome shotgun (WGS) entry which is preliminary data.</text>
</comment>
<keyword evidence="1" id="KW-1133">Transmembrane helix</keyword>
<feature type="transmembrane region" description="Helical" evidence="1">
    <location>
        <begin position="9"/>
        <end position="30"/>
    </location>
</feature>
<keyword evidence="1" id="KW-0812">Transmembrane</keyword>
<keyword evidence="1" id="KW-0472">Membrane</keyword>
<dbReference type="OrthoDB" id="10396346at2759"/>
<proteinExistence type="predicted"/>
<reference evidence="2 3" key="1">
    <citation type="journal article" date="2018" name="New Phytol.">
        <title>Phylogenomics of Endogonaceae and evolution of mycorrhizas within Mucoromycota.</title>
        <authorList>
            <person name="Chang Y."/>
            <person name="Desiro A."/>
            <person name="Na H."/>
            <person name="Sandor L."/>
            <person name="Lipzen A."/>
            <person name="Clum A."/>
            <person name="Barry K."/>
            <person name="Grigoriev I.V."/>
            <person name="Martin F.M."/>
            <person name="Stajich J.E."/>
            <person name="Smith M.E."/>
            <person name="Bonito G."/>
            <person name="Spatafora J.W."/>
        </authorList>
    </citation>
    <scope>NUCLEOTIDE SEQUENCE [LARGE SCALE GENOMIC DNA]</scope>
    <source>
        <strain evidence="2 3">GMNB39</strain>
    </source>
</reference>
<dbReference type="Proteomes" id="UP000268093">
    <property type="component" value="Unassembled WGS sequence"/>
</dbReference>
<sequence length="98" mass="11396">MKQDIYQDFAILTAVMGVLGVVAFVCWEVYKKLVVNVNEKLKEVGFEMRGNVGSFNIATKPDEDYLEKNKSLLTKIWDQRPLPDKPRWYLMPRKTKAT</sequence>
<evidence type="ECO:0000313" key="2">
    <source>
        <dbReference type="EMBL" id="RUP13815.1"/>
    </source>
</evidence>
<evidence type="ECO:0000256" key="1">
    <source>
        <dbReference type="SAM" id="Phobius"/>
    </source>
</evidence>
<keyword evidence="3" id="KW-1185">Reference proteome</keyword>
<dbReference type="AlphaFoldDB" id="A0A433B9E6"/>
<gene>
    <name evidence="2" type="ORF">BC936DRAFT_139713</name>
</gene>
<evidence type="ECO:0000313" key="3">
    <source>
        <dbReference type="Proteomes" id="UP000268093"/>
    </source>
</evidence>
<organism evidence="2 3">
    <name type="scientific">Jimgerdemannia flammicorona</name>
    <dbReference type="NCBI Taxonomy" id="994334"/>
    <lineage>
        <taxon>Eukaryota</taxon>
        <taxon>Fungi</taxon>
        <taxon>Fungi incertae sedis</taxon>
        <taxon>Mucoromycota</taxon>
        <taxon>Mucoromycotina</taxon>
        <taxon>Endogonomycetes</taxon>
        <taxon>Endogonales</taxon>
        <taxon>Endogonaceae</taxon>
        <taxon>Jimgerdemannia</taxon>
    </lineage>
</organism>